<keyword evidence="2" id="KW-1185">Reference proteome</keyword>
<sequence>MSDLHYIRIDIKRMELQAFAGTISFTTDGLAFSAIEEERFLADHGDTFTCVFCWPIQARGIRIVPKMDVIEQILSPASIRLYGIRLERDIYQIGRPQ</sequence>
<accession>A0ABC9HIA8</accession>
<dbReference type="EMBL" id="CANUEZ050000218">
    <property type="protein sequence ID" value="CAM0512523.1"/>
    <property type="molecule type" value="Genomic_DNA"/>
</dbReference>
<dbReference type="AlphaFoldDB" id="A0ABC9HIA8"/>
<protein>
    <submittedName>
        <fullName evidence="1">Uncharacterized protein</fullName>
    </submittedName>
</protein>
<evidence type="ECO:0000313" key="1">
    <source>
        <dbReference type="EMBL" id="CAM0512523.1"/>
    </source>
</evidence>
<gene>
    <name evidence="1" type="ORF">FHB240107_LOCUS8653</name>
</gene>
<organism evidence="1 2">
    <name type="scientific">Fasciola hepatica</name>
    <name type="common">Liver fluke</name>
    <dbReference type="NCBI Taxonomy" id="6192"/>
    <lineage>
        <taxon>Eukaryota</taxon>
        <taxon>Metazoa</taxon>
        <taxon>Spiralia</taxon>
        <taxon>Lophotrochozoa</taxon>
        <taxon>Platyhelminthes</taxon>
        <taxon>Trematoda</taxon>
        <taxon>Digenea</taxon>
        <taxon>Plagiorchiida</taxon>
        <taxon>Echinostomata</taxon>
        <taxon>Echinostomatoidea</taxon>
        <taxon>Fasciolidae</taxon>
        <taxon>Fasciola</taxon>
    </lineage>
</organism>
<evidence type="ECO:0000313" key="2">
    <source>
        <dbReference type="Proteomes" id="UP001189180"/>
    </source>
</evidence>
<reference evidence="1 2" key="1">
    <citation type="submission" date="2024-08" db="EMBL/GenBank/DDBJ databases">
        <authorList>
            <person name="Paterson S."/>
        </authorList>
    </citation>
    <scope>NUCLEOTIDE SEQUENCE [LARGE SCALE GENOMIC DNA]</scope>
</reference>
<dbReference type="Proteomes" id="UP001189180">
    <property type="component" value="Unassembled WGS sequence"/>
</dbReference>
<proteinExistence type="predicted"/>
<name>A0ABC9HIA8_FASHE</name>
<comment type="caution">
    <text evidence="1">The sequence shown here is derived from an EMBL/GenBank/DDBJ whole genome shotgun (WGS) entry which is preliminary data.</text>
</comment>